<dbReference type="InterPro" id="IPR036388">
    <property type="entry name" value="WH-like_DNA-bd_sf"/>
</dbReference>
<evidence type="ECO:0000256" key="1">
    <source>
        <dbReference type="ARBA" id="ARBA00023125"/>
    </source>
</evidence>
<keyword evidence="6" id="KW-1185">Reference proteome</keyword>
<keyword evidence="1 3" id="KW-0238">DNA-binding</keyword>
<accession>A0A437GTZ3</accession>
<dbReference type="Gene3D" id="3.40.50.10070">
    <property type="entry name" value="TolB, N-terminal domain"/>
    <property type="match status" value="1"/>
</dbReference>
<dbReference type="Pfam" id="PF13181">
    <property type="entry name" value="TPR_8"/>
    <property type="match status" value="1"/>
</dbReference>
<dbReference type="InterPro" id="IPR011990">
    <property type="entry name" value="TPR-like_helical_dom_sf"/>
</dbReference>
<dbReference type="AlphaFoldDB" id="A0A437GTZ3"/>
<name>A0A437GTZ3_9SPHN</name>
<dbReference type="SUPFAM" id="SSF48452">
    <property type="entry name" value="TPR-like"/>
    <property type="match status" value="1"/>
</dbReference>
<evidence type="ECO:0000256" key="3">
    <source>
        <dbReference type="PROSITE-ProRule" id="PRU01091"/>
    </source>
</evidence>
<dbReference type="InterPro" id="IPR001867">
    <property type="entry name" value="OmpR/PhoB-type_DNA-bd"/>
</dbReference>
<dbReference type="InterPro" id="IPR016032">
    <property type="entry name" value="Sig_transdc_resp-reg_C-effctor"/>
</dbReference>
<sequence>MAQFGPCSYVFDGFELDADRFELRRDGVRVHVEPQVLSLLLLLVENRDRMVGKDELIDKIWDGRIVSESAVSARIKAARKAVGDDGSVQGVIRTIHGKGFRFVADTAALRDRAGKVAQGRAAEPCVPATSDDSHVANLRTARDGRPSIAVLPFQLLGEPGPHAIVADALPADIINDLARLQWLFVIARGSSFRFRGPDVDPRIAGRDLGVRYCLSGTLELTGHAVTISVTLVDATSGGTIWGEQFRGSLDEMQQLRPEIETHVVASLEVQIPQNEVRLARGRPASDLDAWSSFHLGIDHMFRFTREDNNLAARLFTQSLDRDPWFSRALGGLSFTHFQNAFLRFEDDREVEMEAARTLAHRAVETDRLDPFGYFNIGRCFWLEGHLDEAMAWFDQATGLSPSFAQGIYNRGLVGMMAGKAKEADADLALALDLSPFDPLAYAMVSGRALTHLQFGEHEKSADFGVKAAMMPGAHKHIALIAALTSHLAGIDADAQTWLARAKGEDPALKADEFFASFPFAHTAAREVIEKGLRDLNL</sequence>
<proteinExistence type="predicted"/>
<dbReference type="PROSITE" id="PS50005">
    <property type="entry name" value="TPR"/>
    <property type="match status" value="1"/>
</dbReference>
<dbReference type="SUPFAM" id="SSF46894">
    <property type="entry name" value="C-terminal effector domain of the bipartite response regulators"/>
    <property type="match status" value="1"/>
</dbReference>
<dbReference type="SMART" id="SM00028">
    <property type="entry name" value="TPR"/>
    <property type="match status" value="2"/>
</dbReference>
<evidence type="ECO:0000313" key="5">
    <source>
        <dbReference type="EMBL" id="RVQ64630.1"/>
    </source>
</evidence>
<evidence type="ECO:0000313" key="6">
    <source>
        <dbReference type="Proteomes" id="UP000283003"/>
    </source>
</evidence>
<evidence type="ECO:0000256" key="2">
    <source>
        <dbReference type="PROSITE-ProRule" id="PRU00339"/>
    </source>
</evidence>
<feature type="repeat" description="TPR" evidence="2">
    <location>
        <begin position="370"/>
        <end position="403"/>
    </location>
</feature>
<organism evidence="5 6">
    <name type="scientific">Croceicoccus ponticola</name>
    <dbReference type="NCBI Taxonomy" id="2217664"/>
    <lineage>
        <taxon>Bacteria</taxon>
        <taxon>Pseudomonadati</taxon>
        <taxon>Pseudomonadota</taxon>
        <taxon>Alphaproteobacteria</taxon>
        <taxon>Sphingomonadales</taxon>
        <taxon>Erythrobacteraceae</taxon>
        <taxon>Croceicoccus</taxon>
    </lineage>
</organism>
<dbReference type="InterPro" id="IPR019734">
    <property type="entry name" value="TPR_rpt"/>
</dbReference>
<protein>
    <submittedName>
        <fullName evidence="5">Transcriptional regulator</fullName>
    </submittedName>
</protein>
<dbReference type="SMART" id="SM00862">
    <property type="entry name" value="Trans_reg_C"/>
    <property type="match status" value="1"/>
</dbReference>
<dbReference type="GO" id="GO:0003677">
    <property type="term" value="F:DNA binding"/>
    <property type="evidence" value="ECO:0007669"/>
    <property type="project" value="UniProtKB-UniRule"/>
</dbReference>
<dbReference type="CDD" id="cd00383">
    <property type="entry name" value="trans_reg_C"/>
    <property type="match status" value="1"/>
</dbReference>
<dbReference type="PROSITE" id="PS51755">
    <property type="entry name" value="OMPR_PHOB"/>
    <property type="match status" value="1"/>
</dbReference>
<evidence type="ECO:0000259" key="4">
    <source>
        <dbReference type="PROSITE" id="PS51755"/>
    </source>
</evidence>
<dbReference type="GO" id="GO:0006355">
    <property type="term" value="P:regulation of DNA-templated transcription"/>
    <property type="evidence" value="ECO:0007669"/>
    <property type="project" value="InterPro"/>
</dbReference>
<dbReference type="Pfam" id="PF00486">
    <property type="entry name" value="Trans_reg_C"/>
    <property type="match status" value="1"/>
</dbReference>
<feature type="DNA-binding region" description="OmpR/PhoB-type" evidence="3">
    <location>
        <begin position="6"/>
        <end position="104"/>
    </location>
</feature>
<feature type="domain" description="OmpR/PhoB-type" evidence="4">
    <location>
        <begin position="6"/>
        <end position="104"/>
    </location>
</feature>
<dbReference type="EMBL" id="RXOL01000013">
    <property type="protein sequence ID" value="RVQ64630.1"/>
    <property type="molecule type" value="Genomic_DNA"/>
</dbReference>
<dbReference type="GO" id="GO:0000160">
    <property type="term" value="P:phosphorelay signal transduction system"/>
    <property type="evidence" value="ECO:0007669"/>
    <property type="project" value="InterPro"/>
</dbReference>
<comment type="caution">
    <text evidence="5">The sequence shown here is derived from an EMBL/GenBank/DDBJ whole genome shotgun (WGS) entry which is preliminary data.</text>
</comment>
<dbReference type="Gene3D" id="1.10.10.10">
    <property type="entry name" value="Winged helix-like DNA-binding domain superfamily/Winged helix DNA-binding domain"/>
    <property type="match status" value="1"/>
</dbReference>
<reference evidence="5 6" key="1">
    <citation type="submission" date="2018-12" db="EMBL/GenBank/DDBJ databases">
        <title>Croceicoccus ponticola sp. nov., a lipolytic bacterium isolated from seawater.</title>
        <authorList>
            <person name="Yoon J.-H."/>
        </authorList>
    </citation>
    <scope>NUCLEOTIDE SEQUENCE [LARGE SCALE GENOMIC DNA]</scope>
    <source>
        <strain evidence="5 6">GM-16</strain>
    </source>
</reference>
<dbReference type="Proteomes" id="UP000283003">
    <property type="component" value="Unassembled WGS sequence"/>
</dbReference>
<dbReference type="Gene3D" id="1.25.40.10">
    <property type="entry name" value="Tetratricopeptide repeat domain"/>
    <property type="match status" value="1"/>
</dbReference>
<dbReference type="OrthoDB" id="105971at2"/>
<gene>
    <name evidence="5" type="ORF">EKN06_15425</name>
</gene>
<keyword evidence="2" id="KW-0802">TPR repeat</keyword>